<protein>
    <submittedName>
        <fullName evidence="1">Uncharacterized protein</fullName>
    </submittedName>
</protein>
<name>A0A8D2F2B1_THEGE</name>
<accession>A0A8D2F2B1</accession>
<dbReference type="Ensembl" id="ENSTGET00000021063.1">
    <property type="protein sequence ID" value="ENSTGEP00000017650.1"/>
    <property type="gene ID" value="ENSTGEG00000014284.1"/>
</dbReference>
<dbReference type="AlphaFoldDB" id="A0A8D2F2B1"/>
<reference evidence="1" key="1">
    <citation type="submission" date="2025-08" db="UniProtKB">
        <authorList>
            <consortium name="Ensembl"/>
        </authorList>
    </citation>
    <scope>IDENTIFICATION</scope>
</reference>
<evidence type="ECO:0000313" key="1">
    <source>
        <dbReference type="Ensembl" id="ENSTGEP00000017650.1"/>
    </source>
</evidence>
<sequence length="68" mass="6682">MAWAGVGSLDLTGVRLWVPASPARSDPASSLHSSGLSWVLSQPSGILSTSLQGAPAPGSACPAALPGQ</sequence>
<reference evidence="1" key="2">
    <citation type="submission" date="2025-09" db="UniProtKB">
        <authorList>
            <consortium name="Ensembl"/>
        </authorList>
    </citation>
    <scope>IDENTIFICATION</scope>
</reference>
<organism evidence="1 2">
    <name type="scientific">Theropithecus gelada</name>
    <name type="common">Gelada baboon</name>
    <dbReference type="NCBI Taxonomy" id="9565"/>
    <lineage>
        <taxon>Eukaryota</taxon>
        <taxon>Metazoa</taxon>
        <taxon>Chordata</taxon>
        <taxon>Craniata</taxon>
        <taxon>Vertebrata</taxon>
        <taxon>Euteleostomi</taxon>
        <taxon>Mammalia</taxon>
        <taxon>Eutheria</taxon>
        <taxon>Euarchontoglires</taxon>
        <taxon>Primates</taxon>
        <taxon>Haplorrhini</taxon>
        <taxon>Catarrhini</taxon>
        <taxon>Cercopithecidae</taxon>
        <taxon>Cercopithecinae</taxon>
        <taxon>Theropithecus</taxon>
    </lineage>
</organism>
<evidence type="ECO:0000313" key="2">
    <source>
        <dbReference type="Proteomes" id="UP000694411"/>
    </source>
</evidence>
<proteinExistence type="predicted"/>
<keyword evidence="2" id="KW-1185">Reference proteome</keyword>
<dbReference type="Proteomes" id="UP000694411">
    <property type="component" value="Unassembled WGS sequence"/>
</dbReference>